<organism evidence="2 3">
    <name type="scientific">Brucella pecoris</name>
    <dbReference type="NCBI Taxonomy" id="867683"/>
    <lineage>
        <taxon>Bacteria</taxon>
        <taxon>Pseudomonadati</taxon>
        <taxon>Pseudomonadota</taxon>
        <taxon>Alphaproteobacteria</taxon>
        <taxon>Hyphomicrobiales</taxon>
        <taxon>Brucellaceae</taxon>
        <taxon>Brucella/Ochrobactrum group</taxon>
        <taxon>Brucella</taxon>
    </lineage>
</organism>
<reference evidence="2 3" key="1">
    <citation type="journal article" date="2011" name="Int. J. Syst. Evol. Microbiol.">
        <title>Ochrobactrum pecoris sp. nov., isolated from farm animals.</title>
        <authorList>
            <person name="Kampfer P."/>
            <person name="Huber B."/>
            <person name="Busse H.J."/>
            <person name="Scholz H.C."/>
            <person name="Tomaso H."/>
            <person name="Hotzel H."/>
            <person name="Melzer F."/>
        </authorList>
    </citation>
    <scope>NUCLEOTIDE SEQUENCE [LARGE SCALE GENOMIC DNA]</scope>
    <source>
        <strain evidence="2 3">08RB2639</strain>
    </source>
</reference>
<gene>
    <name evidence="2" type="ORF">FIB18_24375</name>
</gene>
<name>A0A5C5CBI2_9HYPH</name>
<dbReference type="EMBL" id="VEWK01000037">
    <property type="protein sequence ID" value="TNV08617.1"/>
    <property type="molecule type" value="Genomic_DNA"/>
</dbReference>
<evidence type="ECO:0000256" key="1">
    <source>
        <dbReference type="SAM" id="MobiDB-lite"/>
    </source>
</evidence>
<proteinExistence type="predicted"/>
<sequence length="50" mass="5260">MAPETALQHRTPVRPHSSLGYKPPAPEAAVWPGQNGSASISTAAIRPSMH</sequence>
<dbReference type="Proteomes" id="UP000313390">
    <property type="component" value="Unassembled WGS sequence"/>
</dbReference>
<evidence type="ECO:0000313" key="3">
    <source>
        <dbReference type="Proteomes" id="UP000313390"/>
    </source>
</evidence>
<feature type="region of interest" description="Disordered" evidence="1">
    <location>
        <begin position="1"/>
        <end position="50"/>
    </location>
</feature>
<accession>A0A5C5CBI2</accession>
<comment type="caution">
    <text evidence="2">The sequence shown here is derived from an EMBL/GenBank/DDBJ whole genome shotgun (WGS) entry which is preliminary data.</text>
</comment>
<dbReference type="AlphaFoldDB" id="A0A5C5CBI2"/>
<evidence type="ECO:0000313" key="2">
    <source>
        <dbReference type="EMBL" id="TNV08617.1"/>
    </source>
</evidence>
<protein>
    <submittedName>
        <fullName evidence="2">Transposase</fullName>
    </submittedName>
</protein>